<dbReference type="PANTHER" id="PTHR13468">
    <property type="entry name" value="DEK PROTEIN"/>
    <property type="match status" value="1"/>
</dbReference>
<evidence type="ECO:0000256" key="5">
    <source>
        <dbReference type="ARBA" id="ARBA00023125"/>
    </source>
</evidence>
<dbReference type="SUPFAM" id="SSF109715">
    <property type="entry name" value="DEK C-terminal domain"/>
    <property type="match status" value="1"/>
</dbReference>
<reference evidence="12" key="1">
    <citation type="submission" date="2021-12" db="EMBL/GenBank/DDBJ databases">
        <authorList>
            <person name="King R."/>
        </authorList>
    </citation>
    <scope>NUCLEOTIDE SEQUENCE</scope>
</reference>
<keyword evidence="6" id="KW-0539">Nucleus</keyword>
<feature type="domain" description="DEK-C" evidence="11">
    <location>
        <begin position="439"/>
        <end position="495"/>
    </location>
</feature>
<feature type="region of interest" description="Disordered" evidence="10">
    <location>
        <begin position="264"/>
        <end position="444"/>
    </location>
</feature>
<evidence type="ECO:0000256" key="6">
    <source>
        <dbReference type="ARBA" id="ARBA00023242"/>
    </source>
</evidence>
<evidence type="ECO:0000256" key="4">
    <source>
        <dbReference type="ARBA" id="ARBA00022853"/>
    </source>
</evidence>
<feature type="compositionally biased region" description="Acidic residues" evidence="10">
    <location>
        <begin position="106"/>
        <end position="127"/>
    </location>
</feature>
<gene>
    <name evidence="12" type="ORF">MELIAE_LOCUS3720</name>
</gene>
<keyword evidence="13" id="KW-1185">Reference proteome</keyword>
<feature type="compositionally biased region" description="Basic and acidic residues" evidence="10">
    <location>
        <begin position="35"/>
        <end position="62"/>
    </location>
</feature>
<evidence type="ECO:0000313" key="13">
    <source>
        <dbReference type="Proteomes" id="UP001154078"/>
    </source>
</evidence>
<dbReference type="GO" id="GO:2000779">
    <property type="term" value="P:regulation of double-strand break repair"/>
    <property type="evidence" value="ECO:0007669"/>
    <property type="project" value="TreeGrafter"/>
</dbReference>
<comment type="function">
    <text evidence="7">Involved in chromatin organization.</text>
</comment>
<protein>
    <recommendedName>
        <fullName evidence="9">Protein DEK</fullName>
    </recommendedName>
</protein>
<feature type="compositionally biased region" description="Basic residues" evidence="10">
    <location>
        <begin position="301"/>
        <end position="311"/>
    </location>
</feature>
<organism evidence="12 13">
    <name type="scientific">Brassicogethes aeneus</name>
    <name type="common">Rape pollen beetle</name>
    <name type="synonym">Meligethes aeneus</name>
    <dbReference type="NCBI Taxonomy" id="1431903"/>
    <lineage>
        <taxon>Eukaryota</taxon>
        <taxon>Metazoa</taxon>
        <taxon>Ecdysozoa</taxon>
        <taxon>Arthropoda</taxon>
        <taxon>Hexapoda</taxon>
        <taxon>Insecta</taxon>
        <taxon>Pterygota</taxon>
        <taxon>Neoptera</taxon>
        <taxon>Endopterygota</taxon>
        <taxon>Coleoptera</taxon>
        <taxon>Polyphaga</taxon>
        <taxon>Cucujiformia</taxon>
        <taxon>Nitidulidae</taxon>
        <taxon>Meligethinae</taxon>
        <taxon>Brassicogethes</taxon>
    </lineage>
</organism>
<keyword evidence="3" id="KW-0013">ADP-ribosylation</keyword>
<evidence type="ECO:0000256" key="3">
    <source>
        <dbReference type="ARBA" id="ARBA00022765"/>
    </source>
</evidence>
<dbReference type="InterPro" id="IPR014876">
    <property type="entry name" value="DEK_C"/>
</dbReference>
<keyword evidence="2" id="KW-0597">Phosphoprotein</keyword>
<dbReference type="EMBL" id="OV121133">
    <property type="protein sequence ID" value="CAH0551023.1"/>
    <property type="molecule type" value="Genomic_DNA"/>
</dbReference>
<name>A0A9P0AZ14_BRAAE</name>
<dbReference type="OrthoDB" id="10248551at2759"/>
<evidence type="ECO:0000256" key="8">
    <source>
        <dbReference type="ARBA" id="ARBA00064832"/>
    </source>
</evidence>
<feature type="compositionally biased region" description="Acidic residues" evidence="10">
    <location>
        <begin position="349"/>
        <end position="365"/>
    </location>
</feature>
<evidence type="ECO:0000256" key="10">
    <source>
        <dbReference type="SAM" id="MobiDB-lite"/>
    </source>
</evidence>
<evidence type="ECO:0000256" key="2">
    <source>
        <dbReference type="ARBA" id="ARBA00022553"/>
    </source>
</evidence>
<dbReference type="GO" id="GO:0006325">
    <property type="term" value="P:chromatin organization"/>
    <property type="evidence" value="ECO:0007669"/>
    <property type="project" value="UniProtKB-KW"/>
</dbReference>
<sequence>MTVKMSSEGDSAKSVLSEVNEKSCTDQTDSSQDSQDVKVEKNDKQIENNVDLKTEEEKKMGDSADDSQNSEKKEEKEEKLENDKPKNDVNDKDKENNKKDVKGEEKSDESEKEEEEDEEDDEEEEDKEKESKEVTAKKKPEKKPKDEEESQNDIKFENGSGTALGGIPRIDASISRFKNDDLKILHRILYDTVGKTNLFKKNIKKFNGFTFKKGSDEYEAKLALADEFELKQLKSVCEMLELQKTGSKDDIIDRILGFLIEPKDNAAKPVGGRPKRTAAVKANNRGYSSHDDYSSDEKNSPRGRRDKGKRPNLKDDTSSESDEDFHPSDESEEKPRPIKRRGRKKAVSEEELSDASDAFTDESDDEPKSKKKRTPKANNKSKGRGTGRRGRPPGSGKKGPGRKAKKPKDSTDEEEEESDKHDSSSEDEPLAKKAKGKEPPTDDEIKAYIKKILEGANLEEITMKNVCQKVYAHYPDFDLAHKKDFIKTTVKSLIST</sequence>
<feature type="compositionally biased region" description="Basic and acidic residues" evidence="10">
    <location>
        <begin position="324"/>
        <end position="336"/>
    </location>
</feature>
<dbReference type="AlphaFoldDB" id="A0A9P0AZ14"/>
<evidence type="ECO:0000256" key="1">
    <source>
        <dbReference type="ARBA" id="ARBA00004123"/>
    </source>
</evidence>
<feature type="compositionally biased region" description="Basic and acidic residues" evidence="10">
    <location>
        <begin position="288"/>
        <end position="300"/>
    </location>
</feature>
<feature type="compositionally biased region" description="Basic residues" evidence="10">
    <location>
        <begin position="369"/>
        <end position="391"/>
    </location>
</feature>
<feature type="compositionally biased region" description="Basic and acidic residues" evidence="10">
    <location>
        <begin position="128"/>
        <end position="156"/>
    </location>
</feature>
<keyword evidence="5" id="KW-0238">DNA-binding</keyword>
<dbReference type="PROSITE" id="PS51998">
    <property type="entry name" value="DEK_C"/>
    <property type="match status" value="1"/>
</dbReference>
<comment type="subcellular location">
    <subcellularLocation>
        <location evidence="1">Nucleus</location>
    </subcellularLocation>
</comment>
<evidence type="ECO:0000313" key="12">
    <source>
        <dbReference type="EMBL" id="CAH0551023.1"/>
    </source>
</evidence>
<dbReference type="PANTHER" id="PTHR13468:SF1">
    <property type="entry name" value="PROTEIN DEK"/>
    <property type="match status" value="1"/>
</dbReference>
<dbReference type="GO" id="GO:0042393">
    <property type="term" value="F:histone binding"/>
    <property type="evidence" value="ECO:0007669"/>
    <property type="project" value="TreeGrafter"/>
</dbReference>
<dbReference type="Gene3D" id="1.10.10.60">
    <property type="entry name" value="Homeodomain-like"/>
    <property type="match status" value="1"/>
</dbReference>
<feature type="compositionally biased region" description="Basic and acidic residues" evidence="10">
    <location>
        <begin position="69"/>
        <end position="105"/>
    </location>
</feature>
<dbReference type="InterPro" id="IPR044198">
    <property type="entry name" value="DEK"/>
</dbReference>
<accession>A0A9P0AZ14</accession>
<dbReference type="Proteomes" id="UP001154078">
    <property type="component" value="Chromosome 2"/>
</dbReference>
<dbReference type="Pfam" id="PF08766">
    <property type="entry name" value="DEK_C"/>
    <property type="match status" value="1"/>
</dbReference>
<evidence type="ECO:0000256" key="7">
    <source>
        <dbReference type="ARBA" id="ARBA00056057"/>
    </source>
</evidence>
<comment type="subunit">
    <text evidence="8">Found in a mRNA splicing-dependent exon junction complex (EJC) with DEK, RBM8A, RNPS1, SRRM1 and ALYREF/THOC4. Interacts with histones H2A, H2B, H3, H4, acetylated histone H4, non-phosphorylated DAXX and HDAC2. Component of the B-WICH complex, at least composed of SMARCA5/SNF2H, BAZ1B/WSTF, SF3B1, DEK, MYO1C, ERCC6, MYBBP1A and DDX21. Binds DNA.</text>
</comment>
<dbReference type="GO" id="GO:0005634">
    <property type="term" value="C:nucleus"/>
    <property type="evidence" value="ECO:0007669"/>
    <property type="project" value="UniProtKB-SubCell"/>
</dbReference>
<dbReference type="GO" id="GO:0003677">
    <property type="term" value="F:DNA binding"/>
    <property type="evidence" value="ECO:0007669"/>
    <property type="project" value="UniProtKB-KW"/>
</dbReference>
<proteinExistence type="predicted"/>
<keyword evidence="4" id="KW-0156">Chromatin regulator</keyword>
<evidence type="ECO:0000256" key="9">
    <source>
        <dbReference type="ARBA" id="ARBA00074520"/>
    </source>
</evidence>
<feature type="compositionally biased region" description="Low complexity" evidence="10">
    <location>
        <begin position="25"/>
        <end position="34"/>
    </location>
</feature>
<dbReference type="FunFam" id="1.10.10.60:FF:000148">
    <property type="entry name" value="Dek, isoform B"/>
    <property type="match status" value="1"/>
</dbReference>
<evidence type="ECO:0000259" key="11">
    <source>
        <dbReference type="PROSITE" id="PS51998"/>
    </source>
</evidence>
<feature type="region of interest" description="Disordered" evidence="10">
    <location>
        <begin position="1"/>
        <end position="161"/>
    </location>
</feature>